<feature type="region of interest" description="Disordered" evidence="1">
    <location>
        <begin position="127"/>
        <end position="153"/>
    </location>
</feature>
<accession>A0AAP0QD02</accession>
<feature type="compositionally biased region" description="Basic and acidic residues" evidence="1">
    <location>
        <begin position="54"/>
        <end position="65"/>
    </location>
</feature>
<comment type="caution">
    <text evidence="2">The sequence shown here is derived from an EMBL/GenBank/DDBJ whole genome shotgun (WGS) entry which is preliminary data.</text>
</comment>
<sequence length="177" mass="20521">MKCTTMFPLNNFLIVALYEDDMENKLMLNKSSLRRCTNLIQLVYRKSTSTSEISSKEVHDSSKSEESDDDEFFKPKVKGNKEEVYESIRDRFVTGNWSKAAQRNQVSKGKSEDDDSDDAVYGDYEDLETVEKHEGQREDHSGSEGIENEDESAIEERRLKKLTLRAKFDTQYPFSFD</sequence>
<dbReference type="EMBL" id="JBCGBO010000025">
    <property type="protein sequence ID" value="KAK9175446.1"/>
    <property type="molecule type" value="Genomic_DNA"/>
</dbReference>
<gene>
    <name evidence="2" type="ORF">WN944_027453</name>
</gene>
<feature type="region of interest" description="Disordered" evidence="1">
    <location>
        <begin position="51"/>
        <end position="75"/>
    </location>
</feature>
<protein>
    <submittedName>
        <fullName evidence="2">Uncharacterized protein</fullName>
    </submittedName>
</protein>
<proteinExistence type="predicted"/>
<name>A0AAP0QD02_9ROSI</name>
<feature type="compositionally biased region" description="Basic and acidic residues" evidence="1">
    <location>
        <begin position="129"/>
        <end position="142"/>
    </location>
</feature>
<evidence type="ECO:0000313" key="3">
    <source>
        <dbReference type="Proteomes" id="UP001428341"/>
    </source>
</evidence>
<dbReference type="Proteomes" id="UP001428341">
    <property type="component" value="Unassembled WGS sequence"/>
</dbReference>
<organism evidence="2 3">
    <name type="scientific">Citrus x changshan-huyou</name>
    <dbReference type="NCBI Taxonomy" id="2935761"/>
    <lineage>
        <taxon>Eukaryota</taxon>
        <taxon>Viridiplantae</taxon>
        <taxon>Streptophyta</taxon>
        <taxon>Embryophyta</taxon>
        <taxon>Tracheophyta</taxon>
        <taxon>Spermatophyta</taxon>
        <taxon>Magnoliopsida</taxon>
        <taxon>eudicotyledons</taxon>
        <taxon>Gunneridae</taxon>
        <taxon>Pentapetalae</taxon>
        <taxon>rosids</taxon>
        <taxon>malvids</taxon>
        <taxon>Sapindales</taxon>
        <taxon>Rutaceae</taxon>
        <taxon>Aurantioideae</taxon>
        <taxon>Citrus</taxon>
    </lineage>
</organism>
<evidence type="ECO:0000256" key="1">
    <source>
        <dbReference type="SAM" id="MobiDB-lite"/>
    </source>
</evidence>
<evidence type="ECO:0000313" key="2">
    <source>
        <dbReference type="EMBL" id="KAK9175446.1"/>
    </source>
</evidence>
<reference evidence="2 3" key="1">
    <citation type="submission" date="2024-05" db="EMBL/GenBank/DDBJ databases">
        <title>Haplotype-resolved chromosome-level genome assembly of Huyou (Citrus changshanensis).</title>
        <authorList>
            <person name="Miao C."/>
            <person name="Chen W."/>
            <person name="Wu Y."/>
            <person name="Wang L."/>
            <person name="Zhao S."/>
            <person name="Grierson D."/>
            <person name="Xu C."/>
            <person name="Chen K."/>
        </authorList>
    </citation>
    <scope>NUCLEOTIDE SEQUENCE [LARGE SCALE GENOMIC DNA]</scope>
    <source>
        <strain evidence="2">01-14</strain>
        <tissue evidence="2">Leaf</tissue>
    </source>
</reference>
<keyword evidence="3" id="KW-1185">Reference proteome</keyword>
<dbReference type="AlphaFoldDB" id="A0AAP0QD02"/>